<evidence type="ECO:0000256" key="1">
    <source>
        <dbReference type="SAM" id="MobiDB-lite"/>
    </source>
</evidence>
<proteinExistence type="predicted"/>
<reference evidence="3" key="1">
    <citation type="journal article" date="2019" name="Int. J. Syst. Evol. Microbiol.">
        <title>The Global Catalogue of Microorganisms (GCM) 10K type strain sequencing project: providing services to taxonomists for standard genome sequencing and annotation.</title>
        <authorList>
            <consortium name="The Broad Institute Genomics Platform"/>
            <consortium name="The Broad Institute Genome Sequencing Center for Infectious Disease"/>
            <person name="Wu L."/>
            <person name="Ma J."/>
        </authorList>
    </citation>
    <scope>NUCLEOTIDE SEQUENCE [LARGE SCALE GENOMIC DNA]</scope>
    <source>
        <strain evidence="3">JCM 31290</strain>
    </source>
</reference>
<name>A0ABP8FS17_9ACTN</name>
<feature type="region of interest" description="Disordered" evidence="1">
    <location>
        <begin position="212"/>
        <end position="238"/>
    </location>
</feature>
<sequence length="238" mass="25441">MTPRDGEAEAVGDADLEGVGAGETTTDWVPAVVPSEQMTMTVYVPGETFDQAADWLVDVPERVTWRPWAKLPWLLVRSEAVPQLPLTWVQELVVTDTVEPVVLTEMPGPAAAGTAARARGSAAAATVRPERRTGEVLRMLTALRRHGRRYIPCAAEGRERPCCLAVSQGAPGPGRTPGAPVQVTGSFGRPMRGGPLRPGCHLRAPVVTVRSAEKPPHVPSGSIARIRTRRVTPETCPA</sequence>
<dbReference type="Proteomes" id="UP001501115">
    <property type="component" value="Unassembled WGS sequence"/>
</dbReference>
<accession>A0ABP8FS17</accession>
<evidence type="ECO:0000313" key="2">
    <source>
        <dbReference type="EMBL" id="GAA4309891.1"/>
    </source>
</evidence>
<organism evidence="2 3">
    <name type="scientific">Streptomyces venetus</name>
    <dbReference type="NCBI Taxonomy" id="1701086"/>
    <lineage>
        <taxon>Bacteria</taxon>
        <taxon>Bacillati</taxon>
        <taxon>Actinomycetota</taxon>
        <taxon>Actinomycetes</taxon>
        <taxon>Kitasatosporales</taxon>
        <taxon>Streptomycetaceae</taxon>
        <taxon>Streptomyces</taxon>
    </lineage>
</organism>
<dbReference type="EMBL" id="BAABET010000004">
    <property type="protein sequence ID" value="GAA4309891.1"/>
    <property type="molecule type" value="Genomic_DNA"/>
</dbReference>
<evidence type="ECO:0000313" key="3">
    <source>
        <dbReference type="Proteomes" id="UP001501115"/>
    </source>
</evidence>
<gene>
    <name evidence="2" type="ORF">GCM10023086_29460</name>
</gene>
<protein>
    <submittedName>
        <fullName evidence="2">Uncharacterized protein</fullName>
    </submittedName>
</protein>
<comment type="caution">
    <text evidence="2">The sequence shown here is derived from an EMBL/GenBank/DDBJ whole genome shotgun (WGS) entry which is preliminary data.</text>
</comment>
<feature type="region of interest" description="Disordered" evidence="1">
    <location>
        <begin position="1"/>
        <end position="23"/>
    </location>
</feature>
<keyword evidence="3" id="KW-1185">Reference proteome</keyword>